<reference evidence="1 2" key="1">
    <citation type="submission" date="2024-10" db="EMBL/GenBank/DDBJ databases">
        <authorList>
            <person name="Topkara A.R."/>
            <person name="Saygin H."/>
        </authorList>
    </citation>
    <scope>NUCLEOTIDE SEQUENCE [LARGE SCALE GENOMIC DNA]</scope>
    <source>
        <strain evidence="1 2">M3C6</strain>
    </source>
</reference>
<dbReference type="Gene3D" id="3.40.50.150">
    <property type="entry name" value="Vaccinia Virus protein VP39"/>
    <property type="match status" value="1"/>
</dbReference>
<keyword evidence="1" id="KW-0489">Methyltransferase</keyword>
<dbReference type="GO" id="GO:0008168">
    <property type="term" value="F:methyltransferase activity"/>
    <property type="evidence" value="ECO:0007669"/>
    <property type="project" value="UniProtKB-KW"/>
</dbReference>
<evidence type="ECO:0000313" key="1">
    <source>
        <dbReference type="EMBL" id="MFG1709010.1"/>
    </source>
</evidence>
<accession>A0ABW7ANN0</accession>
<dbReference type="GO" id="GO:0032259">
    <property type="term" value="P:methylation"/>
    <property type="evidence" value="ECO:0007669"/>
    <property type="project" value="UniProtKB-KW"/>
</dbReference>
<dbReference type="Proteomes" id="UP001603978">
    <property type="component" value="Unassembled WGS sequence"/>
</dbReference>
<dbReference type="RefSeq" id="WP_393173360.1">
    <property type="nucleotide sequence ID" value="NZ_JBICRM010000032.1"/>
</dbReference>
<dbReference type="EC" id="2.1.1.-" evidence="1"/>
<gene>
    <name evidence="1" type="ORF">ACFLIM_38040</name>
</gene>
<dbReference type="PIRSF" id="PIRSF017393">
    <property type="entry name" value="MTase_SAV2177"/>
    <property type="match status" value="1"/>
</dbReference>
<dbReference type="SUPFAM" id="SSF53335">
    <property type="entry name" value="S-adenosyl-L-methionine-dependent methyltransferases"/>
    <property type="match status" value="1"/>
</dbReference>
<keyword evidence="2" id="KW-1185">Reference proteome</keyword>
<organism evidence="1 2">
    <name type="scientific">Nonomuraea marmarensis</name>
    <dbReference type="NCBI Taxonomy" id="3351344"/>
    <lineage>
        <taxon>Bacteria</taxon>
        <taxon>Bacillati</taxon>
        <taxon>Actinomycetota</taxon>
        <taxon>Actinomycetes</taxon>
        <taxon>Streptosporangiales</taxon>
        <taxon>Streptosporangiaceae</taxon>
        <taxon>Nonomuraea</taxon>
    </lineage>
</organism>
<protein>
    <submittedName>
        <fullName evidence="1">SAM-dependent methyltransferase</fullName>
        <ecNumber evidence="1">2.1.1.-</ecNumber>
    </submittedName>
</protein>
<dbReference type="InterPro" id="IPR006764">
    <property type="entry name" value="SAM_dep_MeTrfase_SAV2177_type"/>
</dbReference>
<dbReference type="EMBL" id="JBICRM010000032">
    <property type="protein sequence ID" value="MFG1709010.1"/>
    <property type="molecule type" value="Genomic_DNA"/>
</dbReference>
<sequence length="280" mass="30986">MGDEDRWFAGIDTSTPNLARMHDYFLGGKDNFAVDREAAEAVLAIAPEVRVMAQEHQAFHVRVIRFLLEQGITQFINVGSGLPTVLNTHELARSLVPDTRVAYVDTDPVVLTHGRAILARAPGVSVVEGDVMRPAELLADPDLRQVIDLDQPVALLLFVVLQYIPDSSDPWARVAELRDALPAGSHIVITHVVFDSRPEVAEPIVALYRTVLGHDQGRARTREQVLPFFDGLHLVEPGLVYVREWRPDSPFLFERPEKAWMIVGVGRSGEPPAEGRSAGE</sequence>
<evidence type="ECO:0000313" key="2">
    <source>
        <dbReference type="Proteomes" id="UP001603978"/>
    </source>
</evidence>
<proteinExistence type="predicted"/>
<comment type="caution">
    <text evidence="1">The sequence shown here is derived from an EMBL/GenBank/DDBJ whole genome shotgun (WGS) entry which is preliminary data.</text>
</comment>
<name>A0ABW7ANN0_9ACTN</name>
<keyword evidence="1" id="KW-0808">Transferase</keyword>
<dbReference type="Pfam" id="PF04672">
    <property type="entry name" value="Methyltransf_19"/>
    <property type="match status" value="1"/>
</dbReference>
<dbReference type="InterPro" id="IPR029063">
    <property type="entry name" value="SAM-dependent_MTases_sf"/>
</dbReference>